<accession>A0A8X6RW07</accession>
<name>A0A8X6RW07_TRICX</name>
<protein>
    <submittedName>
        <fullName evidence="2">Uncharacterized protein</fullName>
    </submittedName>
</protein>
<proteinExistence type="predicted"/>
<sequence>MGNEATLLKKAGAMRAKRTGNRRGENVEETHKPRSTEYETTRENTGYYSISIWSDIVEENIVYRQGKSNPFIDVK</sequence>
<evidence type="ECO:0000256" key="1">
    <source>
        <dbReference type="SAM" id="MobiDB-lite"/>
    </source>
</evidence>
<dbReference type="EMBL" id="BMAU01021232">
    <property type="protein sequence ID" value="GFY02129.1"/>
    <property type="molecule type" value="Genomic_DNA"/>
</dbReference>
<evidence type="ECO:0000313" key="2">
    <source>
        <dbReference type="EMBL" id="GFY02129.1"/>
    </source>
</evidence>
<dbReference type="Proteomes" id="UP000887159">
    <property type="component" value="Unassembled WGS sequence"/>
</dbReference>
<organism evidence="2 3">
    <name type="scientific">Trichonephila clavipes</name>
    <name type="common">Golden silk orbweaver</name>
    <name type="synonym">Nephila clavipes</name>
    <dbReference type="NCBI Taxonomy" id="2585209"/>
    <lineage>
        <taxon>Eukaryota</taxon>
        <taxon>Metazoa</taxon>
        <taxon>Ecdysozoa</taxon>
        <taxon>Arthropoda</taxon>
        <taxon>Chelicerata</taxon>
        <taxon>Arachnida</taxon>
        <taxon>Araneae</taxon>
        <taxon>Araneomorphae</taxon>
        <taxon>Entelegynae</taxon>
        <taxon>Araneoidea</taxon>
        <taxon>Nephilidae</taxon>
        <taxon>Trichonephila</taxon>
    </lineage>
</organism>
<dbReference type="AlphaFoldDB" id="A0A8X6RW07"/>
<feature type="compositionally biased region" description="Basic and acidic residues" evidence="1">
    <location>
        <begin position="22"/>
        <end position="41"/>
    </location>
</feature>
<evidence type="ECO:0000313" key="3">
    <source>
        <dbReference type="Proteomes" id="UP000887159"/>
    </source>
</evidence>
<feature type="region of interest" description="Disordered" evidence="1">
    <location>
        <begin position="1"/>
        <end position="41"/>
    </location>
</feature>
<reference evidence="2" key="1">
    <citation type="submission" date="2020-08" db="EMBL/GenBank/DDBJ databases">
        <title>Multicomponent nature underlies the extraordinary mechanical properties of spider dragline silk.</title>
        <authorList>
            <person name="Kono N."/>
            <person name="Nakamura H."/>
            <person name="Mori M."/>
            <person name="Yoshida Y."/>
            <person name="Ohtoshi R."/>
            <person name="Malay A.D."/>
            <person name="Moran D.A.P."/>
            <person name="Tomita M."/>
            <person name="Numata K."/>
            <person name="Arakawa K."/>
        </authorList>
    </citation>
    <scope>NUCLEOTIDE SEQUENCE</scope>
</reference>
<keyword evidence="3" id="KW-1185">Reference proteome</keyword>
<gene>
    <name evidence="2" type="ORF">TNCV_5099901</name>
</gene>
<comment type="caution">
    <text evidence="2">The sequence shown here is derived from an EMBL/GenBank/DDBJ whole genome shotgun (WGS) entry which is preliminary data.</text>
</comment>